<organism evidence="2 3">
    <name type="scientific">Haladaptatus pallidirubidus</name>
    <dbReference type="NCBI Taxonomy" id="1008152"/>
    <lineage>
        <taxon>Archaea</taxon>
        <taxon>Methanobacteriati</taxon>
        <taxon>Methanobacteriota</taxon>
        <taxon>Stenosarchaea group</taxon>
        <taxon>Halobacteria</taxon>
        <taxon>Halobacteriales</taxon>
        <taxon>Haladaptataceae</taxon>
        <taxon>Haladaptatus</taxon>
    </lineage>
</organism>
<evidence type="ECO:0000256" key="1">
    <source>
        <dbReference type="SAM" id="MobiDB-lite"/>
    </source>
</evidence>
<evidence type="ECO:0000313" key="3">
    <source>
        <dbReference type="Proteomes" id="UP001501729"/>
    </source>
</evidence>
<dbReference type="RefSeq" id="WP_227775432.1">
    <property type="nucleotide sequence ID" value="NZ_BAABKX010000001.1"/>
</dbReference>
<dbReference type="Proteomes" id="UP001501729">
    <property type="component" value="Unassembled WGS sequence"/>
</dbReference>
<proteinExistence type="predicted"/>
<comment type="caution">
    <text evidence="2">The sequence shown here is derived from an EMBL/GenBank/DDBJ whole genome shotgun (WGS) entry which is preliminary data.</text>
</comment>
<gene>
    <name evidence="2" type="ORF">GCM10025751_06340</name>
</gene>
<accession>A0AAV3UCJ4</accession>
<feature type="compositionally biased region" description="Polar residues" evidence="1">
    <location>
        <begin position="35"/>
        <end position="46"/>
    </location>
</feature>
<reference evidence="2 3" key="1">
    <citation type="journal article" date="2019" name="Int. J. Syst. Evol. Microbiol.">
        <title>The Global Catalogue of Microorganisms (GCM) 10K type strain sequencing project: providing services to taxonomists for standard genome sequencing and annotation.</title>
        <authorList>
            <consortium name="The Broad Institute Genomics Platform"/>
            <consortium name="The Broad Institute Genome Sequencing Center for Infectious Disease"/>
            <person name="Wu L."/>
            <person name="Ma J."/>
        </authorList>
    </citation>
    <scope>NUCLEOTIDE SEQUENCE [LARGE SCALE GENOMIC DNA]</scope>
    <source>
        <strain evidence="2 3">JCM 17504</strain>
    </source>
</reference>
<dbReference type="Pfam" id="PF24381">
    <property type="entry name" value="DUF7537"/>
    <property type="match status" value="1"/>
</dbReference>
<keyword evidence="3" id="KW-1185">Reference proteome</keyword>
<protein>
    <submittedName>
        <fullName evidence="2">Uncharacterized protein</fullName>
    </submittedName>
</protein>
<name>A0AAV3UCJ4_9EURY</name>
<sequence length="417" mass="45627">MKLDIGTRTIVVLVLVIVLSGCSGFINERTEATGDGTSNETTVTETAGDRTTTKPIHSLPLSNDEIVTAHETALRQAGNYTFKERIRMSNSETDDRQIIYTTARGSVETGELRTYQNVSSQNTLNRQQTYITQSGAGYHRVSSGDSGAISYSRPPTELGVSGHLQPNLTEYFEIAAFEYEGVESDANASVHHYTASNLSAFDGDETGQILGYDRESVTDASIDLFITDDGILKRFELSIKAVDEGAPVEIEFEVTYSHLGETTVEQPAWLSEAKEHVSATEPNPAETVTETVENQTLGAAITATGPRYAVESVEIERQSGGIWDTGGEGYQKAQASSLVSIRSWGEATVEQITLSYDESLFPGEGNGLAMYRFDRELQTFVQVETTVDTNANVARADIDREGTYLVMHTETWNSLFE</sequence>
<dbReference type="EMBL" id="BAABKX010000001">
    <property type="protein sequence ID" value="GAA5042698.1"/>
    <property type="molecule type" value="Genomic_DNA"/>
</dbReference>
<dbReference type="GeneID" id="68615324"/>
<evidence type="ECO:0000313" key="2">
    <source>
        <dbReference type="EMBL" id="GAA5042698.1"/>
    </source>
</evidence>
<dbReference type="PROSITE" id="PS51257">
    <property type="entry name" value="PROKAR_LIPOPROTEIN"/>
    <property type="match status" value="1"/>
</dbReference>
<dbReference type="AlphaFoldDB" id="A0AAV3UCJ4"/>
<dbReference type="InterPro" id="IPR055959">
    <property type="entry name" value="DUF7537"/>
</dbReference>
<feature type="region of interest" description="Disordered" evidence="1">
    <location>
        <begin position="29"/>
        <end position="55"/>
    </location>
</feature>